<comment type="caution">
    <text evidence="2">The sequence shown here is derived from an EMBL/GenBank/DDBJ whole genome shotgun (WGS) entry which is preliminary data.</text>
</comment>
<dbReference type="Proteomes" id="UP001391051">
    <property type="component" value="Unassembled WGS sequence"/>
</dbReference>
<evidence type="ECO:0000313" key="3">
    <source>
        <dbReference type="Proteomes" id="UP001391051"/>
    </source>
</evidence>
<protein>
    <submittedName>
        <fullName evidence="2">Uncharacterized protein</fullName>
    </submittedName>
</protein>
<sequence>MVVPATPANDPKIHRRAGQIKMRLVPDGRGEHPHTQRGERPRLPAPADRDGRQDYGDGQLDGAEDQVEAPVT</sequence>
<proteinExistence type="predicted"/>
<dbReference type="RefSeq" id="XP_066694573.1">
    <property type="nucleotide sequence ID" value="XM_066847877.1"/>
</dbReference>
<keyword evidence="3" id="KW-1185">Reference proteome</keyword>
<name>A0ABR1PXR5_9PEZI</name>
<accession>A0ABR1PXR5</accession>
<gene>
    <name evidence="2" type="ORF">PG986_011655</name>
</gene>
<feature type="compositionally biased region" description="Basic and acidic residues" evidence="1">
    <location>
        <begin position="24"/>
        <end position="55"/>
    </location>
</feature>
<evidence type="ECO:0000313" key="2">
    <source>
        <dbReference type="EMBL" id="KAK7942542.1"/>
    </source>
</evidence>
<feature type="region of interest" description="Disordered" evidence="1">
    <location>
        <begin position="1"/>
        <end position="72"/>
    </location>
</feature>
<dbReference type="GeneID" id="92080939"/>
<dbReference type="EMBL" id="JAQQWE010000008">
    <property type="protein sequence ID" value="KAK7942542.1"/>
    <property type="molecule type" value="Genomic_DNA"/>
</dbReference>
<reference evidence="2 3" key="1">
    <citation type="submission" date="2023-01" db="EMBL/GenBank/DDBJ databases">
        <title>Analysis of 21 Apiospora genomes using comparative genomics revels a genus with tremendous synthesis potential of carbohydrate active enzymes and secondary metabolites.</title>
        <authorList>
            <person name="Sorensen T."/>
        </authorList>
    </citation>
    <scope>NUCLEOTIDE SEQUENCE [LARGE SCALE GENOMIC DNA]</scope>
    <source>
        <strain evidence="2 3">CBS 24483</strain>
    </source>
</reference>
<feature type="compositionally biased region" description="Acidic residues" evidence="1">
    <location>
        <begin position="62"/>
        <end position="72"/>
    </location>
</feature>
<evidence type="ECO:0000256" key="1">
    <source>
        <dbReference type="SAM" id="MobiDB-lite"/>
    </source>
</evidence>
<organism evidence="2 3">
    <name type="scientific">Apiospora aurea</name>
    <dbReference type="NCBI Taxonomy" id="335848"/>
    <lineage>
        <taxon>Eukaryota</taxon>
        <taxon>Fungi</taxon>
        <taxon>Dikarya</taxon>
        <taxon>Ascomycota</taxon>
        <taxon>Pezizomycotina</taxon>
        <taxon>Sordariomycetes</taxon>
        <taxon>Xylariomycetidae</taxon>
        <taxon>Amphisphaeriales</taxon>
        <taxon>Apiosporaceae</taxon>
        <taxon>Apiospora</taxon>
    </lineage>
</organism>